<dbReference type="InterPro" id="IPR036318">
    <property type="entry name" value="FAD-bd_PCMH-like_sf"/>
</dbReference>
<dbReference type="SUPFAM" id="SSF55103">
    <property type="entry name" value="FAD-linked oxidases, C-terminal domain"/>
    <property type="match status" value="1"/>
</dbReference>
<proteinExistence type="predicted"/>
<dbReference type="GO" id="GO:0071949">
    <property type="term" value="F:FAD binding"/>
    <property type="evidence" value="ECO:0007669"/>
    <property type="project" value="InterPro"/>
</dbReference>
<evidence type="ECO:0000256" key="1">
    <source>
        <dbReference type="ARBA" id="ARBA00022630"/>
    </source>
</evidence>
<evidence type="ECO:0000313" key="5">
    <source>
        <dbReference type="EMBL" id="SDH15975.1"/>
    </source>
</evidence>
<gene>
    <name evidence="5" type="ORF">SAMN05192534_10224</name>
</gene>
<name>A0A1G8A4R8_9BACI</name>
<dbReference type="InterPro" id="IPR016169">
    <property type="entry name" value="FAD-bd_PCMH_sub2"/>
</dbReference>
<keyword evidence="1" id="KW-0285">Flavoprotein</keyword>
<dbReference type="GO" id="GO:0016491">
    <property type="term" value="F:oxidoreductase activity"/>
    <property type="evidence" value="ECO:0007669"/>
    <property type="project" value="UniProtKB-KW"/>
</dbReference>
<dbReference type="OrthoDB" id="9767256at2"/>
<accession>A0A1G8A4R8</accession>
<dbReference type="InterPro" id="IPR016164">
    <property type="entry name" value="FAD-linked_Oxase-like_C"/>
</dbReference>
<evidence type="ECO:0000256" key="3">
    <source>
        <dbReference type="ARBA" id="ARBA00023002"/>
    </source>
</evidence>
<evidence type="ECO:0000256" key="2">
    <source>
        <dbReference type="ARBA" id="ARBA00022827"/>
    </source>
</evidence>
<dbReference type="PROSITE" id="PS51387">
    <property type="entry name" value="FAD_PCMH"/>
    <property type="match status" value="1"/>
</dbReference>
<organism evidence="5 6">
    <name type="scientific">Alteribacillus persepolensis</name>
    <dbReference type="NCBI Taxonomy" id="568899"/>
    <lineage>
        <taxon>Bacteria</taxon>
        <taxon>Bacillati</taxon>
        <taxon>Bacillota</taxon>
        <taxon>Bacilli</taxon>
        <taxon>Bacillales</taxon>
        <taxon>Bacillaceae</taxon>
        <taxon>Alteribacillus</taxon>
    </lineage>
</organism>
<dbReference type="EMBL" id="FNDK01000002">
    <property type="protein sequence ID" value="SDH15975.1"/>
    <property type="molecule type" value="Genomic_DNA"/>
</dbReference>
<dbReference type="Proteomes" id="UP000199163">
    <property type="component" value="Unassembled WGS sequence"/>
</dbReference>
<evidence type="ECO:0000259" key="4">
    <source>
        <dbReference type="PROSITE" id="PS51387"/>
    </source>
</evidence>
<evidence type="ECO:0000313" key="6">
    <source>
        <dbReference type="Proteomes" id="UP000199163"/>
    </source>
</evidence>
<feature type="domain" description="FAD-binding PCMH-type" evidence="4">
    <location>
        <begin position="29"/>
        <end position="208"/>
    </location>
</feature>
<dbReference type="InterPro" id="IPR016166">
    <property type="entry name" value="FAD-bd_PCMH"/>
</dbReference>
<dbReference type="RefSeq" id="WP_091271196.1">
    <property type="nucleotide sequence ID" value="NZ_FNDK01000002.1"/>
</dbReference>
<keyword evidence="2" id="KW-0274">FAD</keyword>
<dbReference type="PANTHER" id="PTHR11748">
    <property type="entry name" value="D-LACTATE DEHYDROGENASE"/>
    <property type="match status" value="1"/>
</dbReference>
<dbReference type="SUPFAM" id="SSF56176">
    <property type="entry name" value="FAD-binding/transporter-associated domain-like"/>
    <property type="match status" value="1"/>
</dbReference>
<dbReference type="PANTHER" id="PTHR11748:SF103">
    <property type="entry name" value="GLYCOLATE OXIDASE SUBUNIT GLCE"/>
    <property type="match status" value="1"/>
</dbReference>
<dbReference type="AlphaFoldDB" id="A0A1G8A4R8"/>
<reference evidence="5 6" key="1">
    <citation type="submission" date="2016-10" db="EMBL/GenBank/DDBJ databases">
        <authorList>
            <person name="de Groot N.N."/>
        </authorList>
    </citation>
    <scope>NUCLEOTIDE SEQUENCE [LARGE SCALE GENOMIC DNA]</scope>
    <source>
        <strain evidence="5 6">DSM 21632</strain>
    </source>
</reference>
<keyword evidence="3" id="KW-0560">Oxidoreductase</keyword>
<dbReference type="STRING" id="568899.SAMN05192534_10224"/>
<dbReference type="InterPro" id="IPR006094">
    <property type="entry name" value="Oxid_FAD_bind_N"/>
</dbReference>
<keyword evidence="6" id="KW-1185">Reference proteome</keyword>
<dbReference type="Gene3D" id="3.30.465.10">
    <property type="match status" value="1"/>
</dbReference>
<sequence>MGTSDVLQQVSSLVKDSAVEENTSLDYWYGNDGKMKVFPRSEDDIRALLQRANDNRHTVAIAGNGSKRGFGGKEAAADILLSLSSYKGIIEHTVGDMTIIVKAGTLLRELQDYLREYRQQIPLDPAHPESATIGGVIAANDSGPKRLGYGSARDHVIGLKVAYANGDLIRTGGKVVKNVAGYDMNKLFVGSMGTLGVITEAALKLRPLPKYESVLFVPFEEANQHAIREFAVEILDSMVEPVSLELFNPRLSEKLLGHRRYTLAIALEDVETSVHYQEEKIGEMAERVSSLTVFSEDDAKQFWKRFYSAFPNSGAVPKEHATDAVVKVGVKNLDVLSVLNECAMLEDAHNVSICAHGGLGHGLCQIHVAGAQEDVLAAISSIRKTAVHLQGYAVVKHLPLALRQMIDIWGEKPSYFFLLEGIKKKMDPFSTLNPKRFIGGL</sequence>
<protein>
    <submittedName>
        <fullName evidence="5">Glycolate oxidase FAD binding subunit</fullName>
    </submittedName>
</protein>
<dbReference type="Pfam" id="PF01565">
    <property type="entry name" value="FAD_binding_4"/>
    <property type="match status" value="1"/>
</dbReference>